<dbReference type="OrthoDB" id="9789813at2"/>
<dbReference type="InterPro" id="IPR038056">
    <property type="entry name" value="YjbR-like_sf"/>
</dbReference>
<keyword evidence="2" id="KW-1185">Reference proteome</keyword>
<proteinExistence type="predicted"/>
<accession>A0A2K9HIJ3</accession>
<dbReference type="AlphaFoldDB" id="A0A2K9HIJ3"/>
<dbReference type="PANTHER" id="PTHR35145">
    <property type="entry name" value="CYTOPLASMIC PROTEIN-RELATED"/>
    <property type="match status" value="1"/>
</dbReference>
<sequence length="117" mass="14058">MEREEVFEYVDQKYQTKPEYLWRKYPKYSVLRHQDNRKWYGLVMDVKPENLGVDEKGTEDVMDIKLKPEQIDVLQDEAGILPAYHMNKTHWVSIRLNKVSDTEIHKLIDASYLETKK</sequence>
<dbReference type="EMBL" id="CP018867">
    <property type="protein sequence ID" value="AUI72349.1"/>
    <property type="molecule type" value="Genomic_DNA"/>
</dbReference>
<protein>
    <recommendedName>
        <fullName evidence="3">MmcQ protein</fullName>
    </recommendedName>
</protein>
<name>A0A2K9HIJ3_9LACO</name>
<dbReference type="InterPro" id="IPR058532">
    <property type="entry name" value="YjbR/MT2646/Rv2570-like"/>
</dbReference>
<dbReference type="Gene3D" id="3.90.1150.30">
    <property type="match status" value="1"/>
</dbReference>
<gene>
    <name evidence="1" type="ORF">LA20249_09205</name>
</gene>
<evidence type="ECO:0008006" key="3">
    <source>
        <dbReference type="Google" id="ProtNLM"/>
    </source>
</evidence>
<dbReference type="InterPro" id="IPR007351">
    <property type="entry name" value="YjbR"/>
</dbReference>
<reference evidence="1 2" key="1">
    <citation type="submission" date="2016-12" db="EMBL/GenBank/DDBJ databases">
        <title>The whole genome sequencing and assembly of Lactobacillus alimentarius DSM 20249T strain.</title>
        <authorList>
            <person name="Lee Y.-J."/>
            <person name="Yi H."/>
            <person name="Bahn Y.-S."/>
            <person name="Kim J.F."/>
            <person name="Lee D.-W."/>
        </authorList>
    </citation>
    <scope>NUCLEOTIDE SEQUENCE [LARGE SCALE GENOMIC DNA]</scope>
    <source>
        <strain evidence="1 2">DSM 20249</strain>
    </source>
</reference>
<dbReference type="STRING" id="1423720.FC67_GL000532"/>
<organism evidence="1 2">
    <name type="scientific">Companilactobacillus alimentarius DSM 20249</name>
    <dbReference type="NCBI Taxonomy" id="1423720"/>
    <lineage>
        <taxon>Bacteria</taxon>
        <taxon>Bacillati</taxon>
        <taxon>Bacillota</taxon>
        <taxon>Bacilli</taxon>
        <taxon>Lactobacillales</taxon>
        <taxon>Lactobacillaceae</taxon>
        <taxon>Companilactobacillus</taxon>
    </lineage>
</organism>
<evidence type="ECO:0000313" key="1">
    <source>
        <dbReference type="EMBL" id="AUI72349.1"/>
    </source>
</evidence>
<dbReference type="PANTHER" id="PTHR35145:SF1">
    <property type="entry name" value="CYTOPLASMIC PROTEIN"/>
    <property type="match status" value="1"/>
</dbReference>
<dbReference type="Proteomes" id="UP000234653">
    <property type="component" value="Chromosome"/>
</dbReference>
<dbReference type="KEGG" id="lali:LA20249_09205"/>
<dbReference type="RefSeq" id="WP_057738502.1">
    <property type="nucleotide sequence ID" value="NZ_AZDQ01000019.1"/>
</dbReference>
<dbReference type="Pfam" id="PF04237">
    <property type="entry name" value="YjbR"/>
    <property type="match status" value="1"/>
</dbReference>
<dbReference type="SUPFAM" id="SSF142906">
    <property type="entry name" value="YjbR-like"/>
    <property type="match status" value="1"/>
</dbReference>
<evidence type="ECO:0000313" key="2">
    <source>
        <dbReference type="Proteomes" id="UP000234653"/>
    </source>
</evidence>